<dbReference type="InterPro" id="IPR039424">
    <property type="entry name" value="SBP_5"/>
</dbReference>
<dbReference type="RefSeq" id="WP_203727403.1">
    <property type="nucleotide sequence ID" value="NZ_BAAATX010000051.1"/>
</dbReference>
<protein>
    <submittedName>
        <fullName evidence="5">ABC transporter substrate-binding protein</fullName>
    </submittedName>
</protein>
<evidence type="ECO:0000259" key="4">
    <source>
        <dbReference type="Pfam" id="PF00496"/>
    </source>
</evidence>
<accession>A0ABQ3YVK9</accession>
<keyword evidence="2" id="KW-0813">Transport</keyword>
<dbReference type="CDD" id="cd00995">
    <property type="entry name" value="PBP2_NikA_DppA_OppA_like"/>
    <property type="match status" value="1"/>
</dbReference>
<evidence type="ECO:0000313" key="6">
    <source>
        <dbReference type="Proteomes" id="UP000637628"/>
    </source>
</evidence>
<dbReference type="Gene3D" id="3.90.76.10">
    <property type="entry name" value="Dipeptide-binding Protein, Domain 1"/>
    <property type="match status" value="1"/>
</dbReference>
<dbReference type="SUPFAM" id="SSF53850">
    <property type="entry name" value="Periplasmic binding protein-like II"/>
    <property type="match status" value="1"/>
</dbReference>
<dbReference type="PROSITE" id="PS51257">
    <property type="entry name" value="PROKAR_LIPOPROTEIN"/>
    <property type="match status" value="1"/>
</dbReference>
<dbReference type="EMBL" id="BOML01000023">
    <property type="protein sequence ID" value="GIE01632.1"/>
    <property type="molecule type" value="Genomic_DNA"/>
</dbReference>
<evidence type="ECO:0000256" key="1">
    <source>
        <dbReference type="ARBA" id="ARBA00005695"/>
    </source>
</evidence>
<dbReference type="Gene3D" id="3.10.105.10">
    <property type="entry name" value="Dipeptide-binding Protein, Domain 3"/>
    <property type="match status" value="1"/>
</dbReference>
<reference evidence="5 6" key="1">
    <citation type="submission" date="2021-01" db="EMBL/GenBank/DDBJ databases">
        <title>Whole genome shotgun sequence of Actinoplanes durhamensis NBRC 14914.</title>
        <authorList>
            <person name="Komaki H."/>
            <person name="Tamura T."/>
        </authorList>
    </citation>
    <scope>NUCLEOTIDE SEQUENCE [LARGE SCALE GENOMIC DNA]</scope>
    <source>
        <strain evidence="5 6">NBRC 14914</strain>
    </source>
</reference>
<name>A0ABQ3YVK9_9ACTN</name>
<dbReference type="Gene3D" id="3.40.190.10">
    <property type="entry name" value="Periplasmic binding protein-like II"/>
    <property type="match status" value="1"/>
</dbReference>
<evidence type="ECO:0000256" key="3">
    <source>
        <dbReference type="ARBA" id="ARBA00022729"/>
    </source>
</evidence>
<comment type="caution">
    <text evidence="5">The sequence shown here is derived from an EMBL/GenBank/DDBJ whole genome shotgun (WGS) entry which is preliminary data.</text>
</comment>
<keyword evidence="3" id="KW-0732">Signal</keyword>
<sequence>MINPKYGIFPSLLAASLIIGGCGSSSGTTAGTSGEAITLVSTTPVAAGEIDKVTWVLPNGEPTSLDPAKTGDYSANSVVTNMCESLLRLQPDFSTTAGLASAVEQKDAKTVVIKLRDGVTFWDGTAMTADDVVYSLNRNMDPKLASYSAHVFANVASIDKTGPLEVTVKFSVPDVQFIPDLAGVPGAIMEQAFTSKAGTGFGTPSKGVMCTGPFQFGSWQTGQKIELKRYDGYWDTAGKAKAATFDFVFVTDDSTITSALLAGEVDGIYGAPVSSLAALRRSTAGKLYFGPSTETVSLGPASAEGPAADARIRQALDLAIDKTTIVTSVLKGAGEPLKTFTPPLAWSGSPAKSIYDDGYAALPDTSKADLAAAKKLVAEAAPSRTALVIAAPAGNQALLQTATIAQAAAQQIGLTVTIKQLQPAEFAGLFYDPSLRAGIDFIATTGYLEVPGALYYAPGFVLKGAQFNWTGYEDPAVTASIIGAVSATDPAESATQYVAAQAIFGPAKLQITLAESYNRLFLGKRITGAPASFSYISTAWAAQVGAA</sequence>
<dbReference type="Pfam" id="PF00496">
    <property type="entry name" value="SBP_bac_5"/>
    <property type="match status" value="1"/>
</dbReference>
<proteinExistence type="inferred from homology"/>
<organism evidence="5 6">
    <name type="scientific">Paractinoplanes durhamensis</name>
    <dbReference type="NCBI Taxonomy" id="113563"/>
    <lineage>
        <taxon>Bacteria</taxon>
        <taxon>Bacillati</taxon>
        <taxon>Actinomycetota</taxon>
        <taxon>Actinomycetes</taxon>
        <taxon>Micromonosporales</taxon>
        <taxon>Micromonosporaceae</taxon>
        <taxon>Paractinoplanes</taxon>
    </lineage>
</organism>
<comment type="similarity">
    <text evidence="1">Belongs to the bacterial solute-binding protein 5 family.</text>
</comment>
<evidence type="ECO:0000256" key="2">
    <source>
        <dbReference type="ARBA" id="ARBA00022448"/>
    </source>
</evidence>
<dbReference type="Proteomes" id="UP000637628">
    <property type="component" value="Unassembled WGS sequence"/>
</dbReference>
<keyword evidence="6" id="KW-1185">Reference proteome</keyword>
<evidence type="ECO:0000313" key="5">
    <source>
        <dbReference type="EMBL" id="GIE01632.1"/>
    </source>
</evidence>
<dbReference type="PANTHER" id="PTHR30290">
    <property type="entry name" value="PERIPLASMIC BINDING COMPONENT OF ABC TRANSPORTER"/>
    <property type="match status" value="1"/>
</dbReference>
<dbReference type="InterPro" id="IPR000914">
    <property type="entry name" value="SBP_5_dom"/>
</dbReference>
<gene>
    <name evidence="5" type="ORF">Adu01nite_29820</name>
</gene>
<feature type="domain" description="Solute-binding protein family 5" evidence="4">
    <location>
        <begin position="98"/>
        <end position="428"/>
    </location>
</feature>
<dbReference type="PIRSF" id="PIRSF002741">
    <property type="entry name" value="MppA"/>
    <property type="match status" value="1"/>
</dbReference>
<dbReference type="PANTHER" id="PTHR30290:SF9">
    <property type="entry name" value="OLIGOPEPTIDE-BINDING PROTEIN APPA"/>
    <property type="match status" value="1"/>
</dbReference>
<dbReference type="InterPro" id="IPR030678">
    <property type="entry name" value="Peptide/Ni-bd"/>
</dbReference>